<evidence type="ECO:0000313" key="3">
    <source>
        <dbReference type="EMBL" id="SCY36279.1"/>
    </source>
</evidence>
<evidence type="ECO:0000313" key="4">
    <source>
        <dbReference type="Proteomes" id="UP000199502"/>
    </source>
</evidence>
<reference evidence="3 4" key="1">
    <citation type="submission" date="2016-10" db="EMBL/GenBank/DDBJ databases">
        <authorList>
            <person name="de Groot N.N."/>
        </authorList>
    </citation>
    <scope>NUCLEOTIDE SEQUENCE [LARGE SCALE GENOMIC DNA]</scope>
    <source>
        <strain evidence="3 4">CGMCC 1.8925</strain>
    </source>
</reference>
<evidence type="ECO:0000256" key="2">
    <source>
        <dbReference type="SAM" id="MobiDB-lite"/>
    </source>
</evidence>
<keyword evidence="1" id="KW-0175">Coiled coil</keyword>
<organism evidence="3 4">
    <name type="scientific">Paracoccus tibetensis</name>
    <dbReference type="NCBI Taxonomy" id="336292"/>
    <lineage>
        <taxon>Bacteria</taxon>
        <taxon>Pseudomonadati</taxon>
        <taxon>Pseudomonadota</taxon>
        <taxon>Alphaproteobacteria</taxon>
        <taxon>Rhodobacterales</taxon>
        <taxon>Paracoccaceae</taxon>
        <taxon>Paracoccus</taxon>
    </lineage>
</organism>
<evidence type="ECO:0000256" key="1">
    <source>
        <dbReference type="SAM" id="Coils"/>
    </source>
</evidence>
<dbReference type="AlphaFoldDB" id="A0A1G5FAK5"/>
<dbReference type="Proteomes" id="UP000199502">
    <property type="component" value="Unassembled WGS sequence"/>
</dbReference>
<dbReference type="InterPro" id="IPR045510">
    <property type="entry name" value="DUF6481"/>
</dbReference>
<feature type="region of interest" description="Disordered" evidence="2">
    <location>
        <begin position="94"/>
        <end position="131"/>
    </location>
</feature>
<dbReference type="EMBL" id="FMVT01000004">
    <property type="protein sequence ID" value="SCY36279.1"/>
    <property type="molecule type" value="Genomic_DNA"/>
</dbReference>
<keyword evidence="4" id="KW-1185">Reference proteome</keyword>
<accession>A0A1G5FAK5</accession>
<dbReference type="Pfam" id="PF20089">
    <property type="entry name" value="DUF6481"/>
    <property type="match status" value="1"/>
</dbReference>
<feature type="coiled-coil region" evidence="1">
    <location>
        <begin position="39"/>
        <end position="81"/>
    </location>
</feature>
<gene>
    <name evidence="3" type="ORF">SAMN05660710_01332</name>
</gene>
<protein>
    <submittedName>
        <fullName evidence="3">Uncharacterized protein</fullName>
    </submittedName>
</protein>
<sequence length="131" mass="14732">MKTPKRTDLADRRSTAAEAKAAQLAAYRAKMEADEPARLARQQELAAIAEARAARQEERDRLKAEARRQQQEEKRLAAEAAAFNDAANVAARAQAEAQQKTDSMISRVVQDEAARKAERDRRYAARKARQR</sequence>
<proteinExistence type="predicted"/>
<name>A0A1G5FAK5_9RHOB</name>
<feature type="compositionally biased region" description="Basic and acidic residues" evidence="2">
    <location>
        <begin position="109"/>
        <end position="123"/>
    </location>
</feature>